<evidence type="ECO:0000256" key="1">
    <source>
        <dbReference type="ARBA" id="ARBA00001947"/>
    </source>
</evidence>
<dbReference type="InterPro" id="IPR010964">
    <property type="entry name" value="M20A_pepV-rel"/>
</dbReference>
<organism evidence="9 10">
    <name type="scientific">Xylocopilactobacillus apicola</name>
    <dbReference type="NCBI Taxonomy" id="2932184"/>
    <lineage>
        <taxon>Bacteria</taxon>
        <taxon>Bacillati</taxon>
        <taxon>Bacillota</taxon>
        <taxon>Bacilli</taxon>
        <taxon>Lactobacillales</taxon>
        <taxon>Lactobacillaceae</taxon>
        <taxon>Xylocopilactobacillus</taxon>
    </lineage>
</organism>
<keyword evidence="7" id="KW-0224">Dipeptidase</keyword>
<dbReference type="PANTHER" id="PTHR43808:SF31">
    <property type="entry name" value="N-ACETYL-L-CITRULLINE DEACETYLASE"/>
    <property type="match status" value="1"/>
</dbReference>
<sequence length="433" mass="48290">MITSKLIMEEQPKFLADLAKIIAIPSVRSEAKSHAPFGLGPRQVLSEVVQLARQYDFKYEVVNDAMAYVQWGDDNDNYFGIVGHLDVVGAGDNWTSDPFTLRQRGDYLYARGILDNKGPSIACLYALKILKDQGYLPKKTIRIIFGSDEESGSNDIPLYLAKEKAPQFGFTPDCKFPVVYGERGIVNYEIFTPINEDQVSEITGDQAPDHVPDELKIMINQESYVAKGKRSPTNAPELGVNAITVLTQQILAQDLVHGELKDYFTWLDQALRDKHYGEGLGLEFSDPASGRLIVTPYFLQKSDAGWTLKIAMRYPVTYTESQVTEQLKKAVFSGSQIKIIRSMPSVMHDPNSPEIQILSQVYEDLTKLDGTPVTTTGATYARSMPNIVAFGPSFPGQKGIAHKEDEWMKIDDLMLNLTIYLNAIFKLAIEGGE</sequence>
<dbReference type="Gene3D" id="3.40.630.10">
    <property type="entry name" value="Zn peptidases"/>
    <property type="match status" value="2"/>
</dbReference>
<dbReference type="InterPro" id="IPR036264">
    <property type="entry name" value="Bact_exopeptidase_dim_dom"/>
</dbReference>
<dbReference type="Proteomes" id="UP001321861">
    <property type="component" value="Chromosome"/>
</dbReference>
<gene>
    <name evidence="9" type="ORF">XA3_11880</name>
</gene>
<dbReference type="SUPFAM" id="SSF53187">
    <property type="entry name" value="Zn-dependent exopeptidases"/>
    <property type="match status" value="1"/>
</dbReference>
<accession>A0AAU9CXL9</accession>
<dbReference type="GO" id="GO:0016805">
    <property type="term" value="F:dipeptidase activity"/>
    <property type="evidence" value="ECO:0007669"/>
    <property type="project" value="UniProtKB-KW"/>
</dbReference>
<keyword evidence="6" id="KW-0862">Zinc</keyword>
<keyword evidence="3" id="KW-0645">Protease</keyword>
<proteinExistence type="inferred from homology"/>
<evidence type="ECO:0000256" key="8">
    <source>
        <dbReference type="ARBA" id="ARBA00023049"/>
    </source>
</evidence>
<keyword evidence="8" id="KW-0482">Metalloprotease</keyword>
<evidence type="ECO:0000256" key="3">
    <source>
        <dbReference type="ARBA" id="ARBA00022670"/>
    </source>
</evidence>
<dbReference type="GO" id="GO:0008270">
    <property type="term" value="F:zinc ion binding"/>
    <property type="evidence" value="ECO:0007669"/>
    <property type="project" value="InterPro"/>
</dbReference>
<evidence type="ECO:0000313" key="9">
    <source>
        <dbReference type="EMBL" id="BDR58747.1"/>
    </source>
</evidence>
<protein>
    <submittedName>
        <fullName evidence="9">Dipeptidase</fullName>
    </submittedName>
</protein>
<dbReference type="GO" id="GO:0006508">
    <property type="term" value="P:proteolysis"/>
    <property type="evidence" value="ECO:0007669"/>
    <property type="project" value="UniProtKB-KW"/>
</dbReference>
<dbReference type="NCBIfam" id="TIGR01887">
    <property type="entry name" value="dipeptidaselike"/>
    <property type="match status" value="1"/>
</dbReference>
<evidence type="ECO:0000256" key="2">
    <source>
        <dbReference type="ARBA" id="ARBA00006247"/>
    </source>
</evidence>
<comment type="similarity">
    <text evidence="2">Belongs to the peptidase M20A family.</text>
</comment>
<dbReference type="EMBL" id="AP026802">
    <property type="protein sequence ID" value="BDR58747.1"/>
    <property type="molecule type" value="Genomic_DNA"/>
</dbReference>
<keyword evidence="10" id="KW-1185">Reference proteome</keyword>
<dbReference type="GO" id="GO:0006526">
    <property type="term" value="P:L-arginine biosynthetic process"/>
    <property type="evidence" value="ECO:0007669"/>
    <property type="project" value="TreeGrafter"/>
</dbReference>
<keyword evidence="5" id="KW-0378">Hydrolase</keyword>
<dbReference type="SUPFAM" id="SSF55031">
    <property type="entry name" value="Bacterial exopeptidase dimerisation domain"/>
    <property type="match status" value="1"/>
</dbReference>
<dbReference type="InterPro" id="IPR050072">
    <property type="entry name" value="Peptidase_M20A"/>
</dbReference>
<dbReference type="AlphaFoldDB" id="A0AAU9CXL9"/>
<keyword evidence="4" id="KW-0479">Metal-binding</keyword>
<dbReference type="GO" id="GO:0008237">
    <property type="term" value="F:metallopeptidase activity"/>
    <property type="evidence" value="ECO:0007669"/>
    <property type="project" value="UniProtKB-KW"/>
</dbReference>
<dbReference type="KEGG" id="xap:XA3_11880"/>
<dbReference type="GO" id="GO:0008777">
    <property type="term" value="F:acetylornithine deacetylase activity"/>
    <property type="evidence" value="ECO:0007669"/>
    <property type="project" value="TreeGrafter"/>
</dbReference>
<evidence type="ECO:0000256" key="4">
    <source>
        <dbReference type="ARBA" id="ARBA00022723"/>
    </source>
</evidence>
<evidence type="ECO:0000256" key="5">
    <source>
        <dbReference type="ARBA" id="ARBA00022801"/>
    </source>
</evidence>
<name>A0AAU9CXL9_9LACO</name>
<evidence type="ECO:0000256" key="7">
    <source>
        <dbReference type="ARBA" id="ARBA00022997"/>
    </source>
</evidence>
<dbReference type="Pfam" id="PF01546">
    <property type="entry name" value="Peptidase_M20"/>
    <property type="match status" value="1"/>
</dbReference>
<reference evidence="9 10" key="1">
    <citation type="journal article" date="2023" name="Microbiol. Spectr.">
        <title>Symbiosis of Carpenter Bees with Uncharacterized Lactic Acid Bacteria Showing NAD Auxotrophy.</title>
        <authorList>
            <person name="Kawasaki S."/>
            <person name="Ozawa K."/>
            <person name="Mori T."/>
            <person name="Yamamoto A."/>
            <person name="Ito M."/>
            <person name="Ohkuma M."/>
            <person name="Sakamoto M."/>
            <person name="Matsutani M."/>
        </authorList>
    </citation>
    <scope>NUCLEOTIDE SEQUENCE [LARGE SCALE GENOMIC DNA]</scope>
    <source>
        <strain evidence="9 10">XA3</strain>
    </source>
</reference>
<evidence type="ECO:0000313" key="10">
    <source>
        <dbReference type="Proteomes" id="UP001321861"/>
    </source>
</evidence>
<dbReference type="InterPro" id="IPR002933">
    <property type="entry name" value="Peptidase_M20"/>
</dbReference>
<dbReference type="PANTHER" id="PTHR43808">
    <property type="entry name" value="ACETYLORNITHINE DEACETYLASE"/>
    <property type="match status" value="1"/>
</dbReference>
<comment type="cofactor">
    <cofactor evidence="1">
        <name>Zn(2+)</name>
        <dbReference type="ChEBI" id="CHEBI:29105"/>
    </cofactor>
</comment>
<evidence type="ECO:0000256" key="6">
    <source>
        <dbReference type="ARBA" id="ARBA00022833"/>
    </source>
</evidence>